<dbReference type="InterPro" id="IPR035437">
    <property type="entry name" value="SNase_OB-fold_sf"/>
</dbReference>
<accession>A0A660LDU1</accession>
<reference evidence="6 7" key="1">
    <citation type="submission" date="2018-10" db="EMBL/GenBank/DDBJ databases">
        <title>Genomic Encyclopedia of Archaeal and Bacterial Type Strains, Phase II (KMG-II): from individual species to whole genera.</title>
        <authorList>
            <person name="Goeker M."/>
        </authorList>
    </citation>
    <scope>NUCLEOTIDE SEQUENCE [LARGE SCALE GENOMIC DNA]</scope>
    <source>
        <strain evidence="6 7">DSM 14954</strain>
    </source>
</reference>
<dbReference type="SUPFAM" id="SSF50199">
    <property type="entry name" value="Staphylococcal nuclease"/>
    <property type="match status" value="1"/>
</dbReference>
<keyword evidence="1" id="KW-0540">Nuclease</keyword>
<keyword evidence="7" id="KW-1185">Reference proteome</keyword>
<dbReference type="InterPro" id="IPR002071">
    <property type="entry name" value="Thermonucl_AS"/>
</dbReference>
<feature type="signal peptide" evidence="4">
    <location>
        <begin position="1"/>
        <end position="22"/>
    </location>
</feature>
<sequence>MARARRARWAAALILACAGCSAAPSDVRQGRVVRVVDGDTLKVRVDGRVETVRVLGIDTPESKRPGAPVECGSRRAGTELRRLVDGRAVELRGDASQDAEDRFGRVLAYVSVEGSDVGEAMVAAGWARPYVYRGVPFARVDAYRAAARAARGRGAGVYGTCGGDFHRAA</sequence>
<evidence type="ECO:0000256" key="2">
    <source>
        <dbReference type="ARBA" id="ARBA00022759"/>
    </source>
</evidence>
<dbReference type="PANTHER" id="PTHR12302:SF3">
    <property type="entry name" value="SERINE_THREONINE-PROTEIN KINASE 31"/>
    <property type="match status" value="1"/>
</dbReference>
<evidence type="ECO:0000256" key="1">
    <source>
        <dbReference type="ARBA" id="ARBA00022722"/>
    </source>
</evidence>
<dbReference type="GO" id="GO:0004519">
    <property type="term" value="F:endonuclease activity"/>
    <property type="evidence" value="ECO:0007669"/>
    <property type="project" value="UniProtKB-KW"/>
</dbReference>
<keyword evidence="3" id="KW-0378">Hydrolase</keyword>
<organism evidence="6 7">
    <name type="scientific">Solirubrobacter pauli</name>
    <dbReference type="NCBI Taxonomy" id="166793"/>
    <lineage>
        <taxon>Bacteria</taxon>
        <taxon>Bacillati</taxon>
        <taxon>Actinomycetota</taxon>
        <taxon>Thermoleophilia</taxon>
        <taxon>Solirubrobacterales</taxon>
        <taxon>Solirubrobacteraceae</taxon>
        <taxon>Solirubrobacter</taxon>
    </lineage>
</organism>
<dbReference type="GO" id="GO:0003676">
    <property type="term" value="F:nucleic acid binding"/>
    <property type="evidence" value="ECO:0007669"/>
    <property type="project" value="InterPro"/>
</dbReference>
<gene>
    <name evidence="6" type="ORF">C8N24_1802</name>
</gene>
<dbReference type="Gene3D" id="2.40.50.90">
    <property type="match status" value="1"/>
</dbReference>
<feature type="domain" description="TNase-like" evidence="5">
    <location>
        <begin position="26"/>
        <end position="160"/>
    </location>
</feature>
<evidence type="ECO:0000256" key="3">
    <source>
        <dbReference type="ARBA" id="ARBA00022801"/>
    </source>
</evidence>
<dbReference type="PROSITE" id="PS01123">
    <property type="entry name" value="TNASE_1"/>
    <property type="match status" value="1"/>
</dbReference>
<dbReference type="AlphaFoldDB" id="A0A660LDU1"/>
<dbReference type="SMART" id="SM00318">
    <property type="entry name" value="SNc"/>
    <property type="match status" value="1"/>
</dbReference>
<evidence type="ECO:0000259" key="5">
    <source>
        <dbReference type="PROSITE" id="PS50830"/>
    </source>
</evidence>
<protein>
    <submittedName>
        <fullName evidence="6">Micrococcal nuclease</fullName>
    </submittedName>
</protein>
<comment type="caution">
    <text evidence="6">The sequence shown here is derived from an EMBL/GenBank/DDBJ whole genome shotgun (WGS) entry which is preliminary data.</text>
</comment>
<dbReference type="Pfam" id="PF00565">
    <property type="entry name" value="SNase"/>
    <property type="match status" value="1"/>
</dbReference>
<dbReference type="RefSeq" id="WP_170178956.1">
    <property type="nucleotide sequence ID" value="NZ_RBIL01000001.1"/>
</dbReference>
<evidence type="ECO:0000256" key="4">
    <source>
        <dbReference type="SAM" id="SignalP"/>
    </source>
</evidence>
<proteinExistence type="predicted"/>
<keyword evidence="4" id="KW-0732">Signal</keyword>
<keyword evidence="2" id="KW-0255">Endonuclease</keyword>
<dbReference type="PROSITE" id="PS50830">
    <property type="entry name" value="TNASE_3"/>
    <property type="match status" value="1"/>
</dbReference>
<dbReference type="EMBL" id="RBIL01000001">
    <property type="protein sequence ID" value="RKQ91963.1"/>
    <property type="molecule type" value="Genomic_DNA"/>
</dbReference>
<dbReference type="InterPro" id="IPR016071">
    <property type="entry name" value="Staphylococal_nuclease_OB-fold"/>
</dbReference>
<evidence type="ECO:0000313" key="7">
    <source>
        <dbReference type="Proteomes" id="UP000278962"/>
    </source>
</evidence>
<dbReference type="Proteomes" id="UP000278962">
    <property type="component" value="Unassembled WGS sequence"/>
</dbReference>
<name>A0A660LDU1_9ACTN</name>
<dbReference type="PANTHER" id="PTHR12302">
    <property type="entry name" value="EBNA2 BINDING PROTEIN P100"/>
    <property type="match status" value="1"/>
</dbReference>
<dbReference type="GO" id="GO:0016787">
    <property type="term" value="F:hydrolase activity"/>
    <property type="evidence" value="ECO:0007669"/>
    <property type="project" value="UniProtKB-KW"/>
</dbReference>
<feature type="chain" id="PRO_5038532133" evidence="4">
    <location>
        <begin position="23"/>
        <end position="169"/>
    </location>
</feature>
<evidence type="ECO:0000313" key="6">
    <source>
        <dbReference type="EMBL" id="RKQ91963.1"/>
    </source>
</evidence>